<protein>
    <submittedName>
        <fullName evidence="1">Uncharacterized protein</fullName>
    </submittedName>
</protein>
<gene>
    <name evidence="1" type="ORF">SAMN02745111_00761</name>
</gene>
<dbReference type="OrthoDB" id="2084516at2"/>
<dbReference type="RefSeq" id="WP_078765646.1">
    <property type="nucleotide sequence ID" value="NZ_FUXZ01000004.1"/>
</dbReference>
<dbReference type="EMBL" id="FUXZ01000004">
    <property type="protein sequence ID" value="SKA63102.1"/>
    <property type="molecule type" value="Genomic_DNA"/>
</dbReference>
<sequence length="92" mass="11028">MFRMWGKLFKDSHMLKDIVIEDDSDLNRTKKVYNSLAKICEDFDLASPIWLDSNISDFKRVAKTRFRADSFVESIEFDYLEIQVIEEDDYYI</sequence>
<reference evidence="1 2" key="1">
    <citation type="submission" date="2017-02" db="EMBL/GenBank/DDBJ databases">
        <authorList>
            <person name="Peterson S.W."/>
        </authorList>
    </citation>
    <scope>NUCLEOTIDE SEQUENCE [LARGE SCALE GENOMIC DNA]</scope>
    <source>
        <strain evidence="1 2">ATCC 35992</strain>
    </source>
</reference>
<accession>A0A1T4VDR9</accession>
<dbReference type="STRING" id="39495.SAMN02745111_00761"/>
<dbReference type="Proteomes" id="UP000190814">
    <property type="component" value="Unassembled WGS sequence"/>
</dbReference>
<proteinExistence type="predicted"/>
<organism evidence="1 2">
    <name type="scientific">Eubacterium uniforme</name>
    <dbReference type="NCBI Taxonomy" id="39495"/>
    <lineage>
        <taxon>Bacteria</taxon>
        <taxon>Bacillati</taxon>
        <taxon>Bacillota</taxon>
        <taxon>Clostridia</taxon>
        <taxon>Eubacteriales</taxon>
        <taxon>Eubacteriaceae</taxon>
        <taxon>Eubacterium</taxon>
    </lineage>
</organism>
<dbReference type="AlphaFoldDB" id="A0A1T4VDR9"/>
<evidence type="ECO:0000313" key="2">
    <source>
        <dbReference type="Proteomes" id="UP000190814"/>
    </source>
</evidence>
<keyword evidence="2" id="KW-1185">Reference proteome</keyword>
<evidence type="ECO:0000313" key="1">
    <source>
        <dbReference type="EMBL" id="SKA63102.1"/>
    </source>
</evidence>
<name>A0A1T4VDR9_9FIRM</name>